<organism evidence="1 2">
    <name type="scientific">Agrilutibacter solisilvae</name>
    <dbReference type="NCBI Taxonomy" id="2763317"/>
    <lineage>
        <taxon>Bacteria</taxon>
        <taxon>Pseudomonadati</taxon>
        <taxon>Pseudomonadota</taxon>
        <taxon>Gammaproteobacteria</taxon>
        <taxon>Lysobacterales</taxon>
        <taxon>Lysobacteraceae</taxon>
        <taxon>Agrilutibacter</taxon>
    </lineage>
</organism>
<gene>
    <name evidence="1" type="ORF">I8J32_003140</name>
</gene>
<proteinExistence type="predicted"/>
<sequence>MPHTPFLHPPLVAATAGGDIMEALCSEVLSNHGVPHMSLDVEGWPTWSSRAHVSLNTGKLRQLKLYGDFLIPCAPHNLLISVKSEAARERFIVSGNRLESVGFGFFAEPDEFWTSSRMNLMKRWGFVAIYMPDSTLQAILNHLKANNTTSDAININGRPLFRSLSDFGDDMARIAGKVSTAI</sequence>
<dbReference type="EMBL" id="CP071518">
    <property type="protein sequence ID" value="QSX78936.1"/>
    <property type="molecule type" value="Genomic_DNA"/>
</dbReference>
<dbReference type="RefSeq" id="WP_200615239.1">
    <property type="nucleotide sequence ID" value="NZ_CP071518.1"/>
</dbReference>
<keyword evidence="2" id="KW-1185">Reference proteome</keyword>
<reference evidence="1 2" key="1">
    <citation type="submission" date="2021-03" db="EMBL/GenBank/DDBJ databases">
        <title>Lysobacter sp. nov. isolated from soil of gangwondo yeongwol, south Korea.</title>
        <authorList>
            <person name="Kim K.R."/>
            <person name="Kim K.H."/>
            <person name="Jeon C.O."/>
        </authorList>
    </citation>
    <scope>NUCLEOTIDE SEQUENCE [LARGE SCALE GENOMIC DNA]</scope>
    <source>
        <strain evidence="1 2">R19</strain>
    </source>
</reference>
<evidence type="ECO:0000313" key="1">
    <source>
        <dbReference type="EMBL" id="QSX78936.1"/>
    </source>
</evidence>
<accession>A0A974Y029</accession>
<dbReference type="KEGG" id="lsf:I8J32_003140"/>
<name>A0A974Y029_9GAMM</name>
<dbReference type="AlphaFoldDB" id="A0A974Y029"/>
<dbReference type="Proteomes" id="UP000639274">
    <property type="component" value="Chromosome"/>
</dbReference>
<evidence type="ECO:0000313" key="2">
    <source>
        <dbReference type="Proteomes" id="UP000639274"/>
    </source>
</evidence>
<protein>
    <submittedName>
        <fullName evidence="1">Uncharacterized protein</fullName>
    </submittedName>
</protein>